<dbReference type="PANTHER" id="PTHR46929:SF33">
    <property type="entry name" value="L10-INTERACTING MYB DOMAIN-CONTAINING PROTEIN-LIKE ISOFORM X1"/>
    <property type="match status" value="1"/>
</dbReference>
<sequence length="558" mass="64264">MGLQNGSERLRTIWTPEMDRYFIDLMLEQVGHGKKFDDHFFSKRGWKHMSSMFNAKFNFQYEKDVLKNRHKTLRNLYRGIKNLLAHPGFSWDEKRSMVVADNHAWDEYIKVDASVRSCRVKSIPYFKDLCTIYGHVVMEGKGPGDNAPEGSSNSGENGAIVPYPSKDGSEDVDNVPHDVKVDKECGICTVENANDDCEQKTLNETATTFCSRTRTYWQPPMDRYFINLMLAHVHKGNQSDGVFSKQAWMEMISTFNEKFGFDYSLEILKNRYKTMRRQYNLIKSLLQLDGFTWDETRQMVTADDCVWQDYIQVHTDARQYMTRPLPYYKDLCVICDPNFDEKESSLLQDKHKNGVDFKTVSPWTSKTGHSPITLNSNEDQFTGVNELAHIGQKQKRQLDNCSDSTSPKKSRNDEQGMAVALHEMAALVSTLSTKKNDDNSISIENVIEAVQALPDMDEDLVLDACDFLEDERKAKTFLALDAKLRKKWLIRKLRTQKDENHSQNEETKAKALHNTQAAPICSKAPTLIQWLPHILPPTSQSFSRSDPYNPNRHLKPRN</sequence>
<name>A0AAN9LNX6_CANGL</name>
<feature type="region of interest" description="Disordered" evidence="1">
    <location>
        <begin position="539"/>
        <end position="558"/>
    </location>
</feature>
<feature type="domain" description="Myb/SANT-like" evidence="2">
    <location>
        <begin position="216"/>
        <end position="310"/>
    </location>
</feature>
<protein>
    <recommendedName>
        <fullName evidence="2">Myb/SANT-like domain-containing protein</fullName>
    </recommendedName>
</protein>
<dbReference type="Proteomes" id="UP001367508">
    <property type="component" value="Unassembled WGS sequence"/>
</dbReference>
<dbReference type="EMBL" id="JAYMYQ010000004">
    <property type="protein sequence ID" value="KAK7337492.1"/>
    <property type="molecule type" value="Genomic_DNA"/>
</dbReference>
<dbReference type="PANTHER" id="PTHR46929">
    <property type="entry name" value="EXPRESSED PROTEIN"/>
    <property type="match status" value="1"/>
</dbReference>
<dbReference type="InterPro" id="IPR024752">
    <property type="entry name" value="Myb/SANT-like_dom"/>
</dbReference>
<feature type="region of interest" description="Disordered" evidence="1">
    <location>
        <begin position="394"/>
        <end position="414"/>
    </location>
</feature>
<dbReference type="Pfam" id="PF12776">
    <property type="entry name" value="Myb_DNA-bind_3"/>
    <property type="match status" value="2"/>
</dbReference>
<evidence type="ECO:0000259" key="2">
    <source>
        <dbReference type="Pfam" id="PF12776"/>
    </source>
</evidence>
<dbReference type="AlphaFoldDB" id="A0AAN9LNX6"/>
<feature type="compositionally biased region" description="Polar residues" evidence="1">
    <location>
        <begin position="539"/>
        <end position="548"/>
    </location>
</feature>
<feature type="domain" description="Myb/SANT-like" evidence="2">
    <location>
        <begin position="14"/>
        <end position="108"/>
    </location>
</feature>
<proteinExistence type="predicted"/>
<reference evidence="3 4" key="1">
    <citation type="submission" date="2024-01" db="EMBL/GenBank/DDBJ databases">
        <title>The genomes of 5 underutilized Papilionoideae crops provide insights into root nodulation and disease resistanc.</title>
        <authorList>
            <person name="Jiang F."/>
        </authorList>
    </citation>
    <scope>NUCLEOTIDE SEQUENCE [LARGE SCALE GENOMIC DNA]</scope>
    <source>
        <strain evidence="3">LVBAO_FW01</strain>
        <tissue evidence="3">Leaves</tissue>
    </source>
</reference>
<accession>A0AAN9LNX6</accession>
<evidence type="ECO:0000313" key="3">
    <source>
        <dbReference type="EMBL" id="KAK7337492.1"/>
    </source>
</evidence>
<organism evidence="3 4">
    <name type="scientific">Canavalia gladiata</name>
    <name type="common">Sword bean</name>
    <name type="synonym">Dolichos gladiatus</name>
    <dbReference type="NCBI Taxonomy" id="3824"/>
    <lineage>
        <taxon>Eukaryota</taxon>
        <taxon>Viridiplantae</taxon>
        <taxon>Streptophyta</taxon>
        <taxon>Embryophyta</taxon>
        <taxon>Tracheophyta</taxon>
        <taxon>Spermatophyta</taxon>
        <taxon>Magnoliopsida</taxon>
        <taxon>eudicotyledons</taxon>
        <taxon>Gunneridae</taxon>
        <taxon>Pentapetalae</taxon>
        <taxon>rosids</taxon>
        <taxon>fabids</taxon>
        <taxon>Fabales</taxon>
        <taxon>Fabaceae</taxon>
        <taxon>Papilionoideae</taxon>
        <taxon>50 kb inversion clade</taxon>
        <taxon>NPAAA clade</taxon>
        <taxon>indigoferoid/millettioid clade</taxon>
        <taxon>Phaseoleae</taxon>
        <taxon>Canavalia</taxon>
    </lineage>
</organism>
<comment type="caution">
    <text evidence="3">The sequence shown here is derived from an EMBL/GenBank/DDBJ whole genome shotgun (WGS) entry which is preliminary data.</text>
</comment>
<evidence type="ECO:0000256" key="1">
    <source>
        <dbReference type="SAM" id="MobiDB-lite"/>
    </source>
</evidence>
<keyword evidence="4" id="KW-1185">Reference proteome</keyword>
<evidence type="ECO:0000313" key="4">
    <source>
        <dbReference type="Proteomes" id="UP001367508"/>
    </source>
</evidence>
<gene>
    <name evidence="3" type="ORF">VNO77_18069</name>
</gene>